<dbReference type="InterPro" id="IPR012951">
    <property type="entry name" value="BBE"/>
</dbReference>
<dbReference type="InterPro" id="IPR036318">
    <property type="entry name" value="FAD-bd_PCMH-like_sf"/>
</dbReference>
<gene>
    <name evidence="8" type="ORF">GCM10018781_52700</name>
</gene>
<dbReference type="EMBL" id="BNBO01000035">
    <property type="protein sequence ID" value="GHH78016.1"/>
    <property type="molecule type" value="Genomic_DNA"/>
</dbReference>
<dbReference type="InterPro" id="IPR016166">
    <property type="entry name" value="FAD-bd_PCMH"/>
</dbReference>
<feature type="domain" description="FAD-binding PCMH-type" evidence="7">
    <location>
        <begin position="36"/>
        <end position="206"/>
    </location>
</feature>
<keyword evidence="9" id="KW-1185">Reference proteome</keyword>
<keyword evidence="3" id="KW-0285">Flavoprotein</keyword>
<dbReference type="RefSeq" id="WP_190213397.1">
    <property type="nucleotide sequence ID" value="NZ_BNBO01000035.1"/>
</dbReference>
<dbReference type="Gene3D" id="3.30.43.10">
    <property type="entry name" value="Uridine Diphospho-n-acetylenolpyruvylglucosamine Reductase, domain 2"/>
    <property type="match status" value="1"/>
</dbReference>
<evidence type="ECO:0000256" key="5">
    <source>
        <dbReference type="ARBA" id="ARBA00023002"/>
    </source>
</evidence>
<evidence type="ECO:0000313" key="8">
    <source>
        <dbReference type="EMBL" id="GHH78016.1"/>
    </source>
</evidence>
<feature type="region of interest" description="Disordered" evidence="6">
    <location>
        <begin position="1"/>
        <end position="20"/>
    </location>
</feature>
<name>A0A919G604_9ACTN</name>
<dbReference type="InterPro" id="IPR016164">
    <property type="entry name" value="FAD-linked_Oxase-like_C"/>
</dbReference>
<comment type="cofactor">
    <cofactor evidence="1">
        <name>FAD</name>
        <dbReference type="ChEBI" id="CHEBI:57692"/>
    </cofactor>
</comment>
<keyword evidence="5" id="KW-0560">Oxidoreductase</keyword>
<dbReference type="InterPro" id="IPR006094">
    <property type="entry name" value="Oxid_FAD_bind_N"/>
</dbReference>
<accession>A0A919G604</accession>
<evidence type="ECO:0000256" key="1">
    <source>
        <dbReference type="ARBA" id="ARBA00001974"/>
    </source>
</evidence>
<dbReference type="GO" id="GO:0016491">
    <property type="term" value="F:oxidoreductase activity"/>
    <property type="evidence" value="ECO:0007669"/>
    <property type="project" value="UniProtKB-KW"/>
</dbReference>
<evidence type="ECO:0000256" key="6">
    <source>
        <dbReference type="SAM" id="MobiDB-lite"/>
    </source>
</evidence>
<sequence length="459" mass="49319">MAGHTVDDLRERTRGDVVTPQDRGYDEARKVYNATADRRPAAVVRCANAGDVMATVNYAREMGLDLAVRGGGHSAPGYGTCDDGVVADLSGLRGVRVDPATRTARAEPGATWGDLNAATHAFGLATTGGIVSTTGIAGLTLGGGFGYLCRTMGLTCDNLLSADVVTADGRFLTADADRNADLFWALRGGGGNFGVVTSFEYRLSPVDQVVAGPMLFELEHMENILKFYREFVQDAPEQLFLFPGFQTAPPLPFIPEDRHGDVLGIVVVCWSGPVEEADRVLRPLRDLAPRVAEAVGPMPYPAINSAFDPLLPPGLREYWKGSFATELTDAAIAAHLEHGPQVPTLSSTMHIYPVNGAPQRVAPEATAYSYREATFSTVILAVWDDPAGDAAQTAWVRDYYAAVAPHSEPGGYINFMGEDDQGRVEDNYRGNYARLAAVKRQYDPGNLFHLNQNIKPAAA</sequence>
<dbReference type="PANTHER" id="PTHR42973:SF39">
    <property type="entry name" value="FAD-BINDING PCMH-TYPE DOMAIN-CONTAINING PROTEIN"/>
    <property type="match status" value="1"/>
</dbReference>
<comment type="similarity">
    <text evidence="2">Belongs to the oxygen-dependent FAD-linked oxidoreductase family.</text>
</comment>
<organism evidence="8 9">
    <name type="scientific">Kitasatospora indigofera</name>
    <dbReference type="NCBI Taxonomy" id="67307"/>
    <lineage>
        <taxon>Bacteria</taxon>
        <taxon>Bacillati</taxon>
        <taxon>Actinomycetota</taxon>
        <taxon>Actinomycetes</taxon>
        <taxon>Kitasatosporales</taxon>
        <taxon>Streptomycetaceae</taxon>
        <taxon>Kitasatospora</taxon>
    </lineage>
</organism>
<dbReference type="InterPro" id="IPR016167">
    <property type="entry name" value="FAD-bd_PCMH_sub1"/>
</dbReference>
<keyword evidence="4" id="KW-0274">FAD</keyword>
<proteinExistence type="inferred from homology"/>
<dbReference type="SUPFAM" id="SSF56176">
    <property type="entry name" value="FAD-binding/transporter-associated domain-like"/>
    <property type="match status" value="1"/>
</dbReference>
<dbReference type="Gene3D" id="3.30.465.10">
    <property type="match status" value="1"/>
</dbReference>
<dbReference type="GO" id="GO:0071949">
    <property type="term" value="F:FAD binding"/>
    <property type="evidence" value="ECO:0007669"/>
    <property type="project" value="InterPro"/>
</dbReference>
<dbReference type="GeneID" id="95355636"/>
<evidence type="ECO:0000256" key="4">
    <source>
        <dbReference type="ARBA" id="ARBA00022827"/>
    </source>
</evidence>
<dbReference type="PANTHER" id="PTHR42973">
    <property type="entry name" value="BINDING OXIDOREDUCTASE, PUTATIVE (AFU_ORTHOLOGUE AFUA_1G17690)-RELATED"/>
    <property type="match status" value="1"/>
</dbReference>
<dbReference type="PROSITE" id="PS00862">
    <property type="entry name" value="OX2_COVAL_FAD"/>
    <property type="match status" value="1"/>
</dbReference>
<dbReference type="SUPFAM" id="SSF55103">
    <property type="entry name" value="FAD-linked oxidases, C-terminal domain"/>
    <property type="match status" value="1"/>
</dbReference>
<evidence type="ECO:0000256" key="3">
    <source>
        <dbReference type="ARBA" id="ARBA00022630"/>
    </source>
</evidence>
<evidence type="ECO:0000259" key="7">
    <source>
        <dbReference type="PROSITE" id="PS51387"/>
    </source>
</evidence>
<dbReference type="InterPro" id="IPR016169">
    <property type="entry name" value="FAD-bd_PCMH_sub2"/>
</dbReference>
<dbReference type="Pfam" id="PF01565">
    <property type="entry name" value="FAD_binding_4"/>
    <property type="match status" value="1"/>
</dbReference>
<dbReference type="PROSITE" id="PS51387">
    <property type="entry name" value="FAD_PCMH"/>
    <property type="match status" value="1"/>
</dbReference>
<dbReference type="InterPro" id="IPR050416">
    <property type="entry name" value="FAD-linked_Oxidoreductase"/>
</dbReference>
<feature type="compositionally biased region" description="Basic and acidic residues" evidence="6">
    <location>
        <begin position="1"/>
        <end position="15"/>
    </location>
</feature>
<dbReference type="AlphaFoldDB" id="A0A919G604"/>
<comment type="caution">
    <text evidence="8">The sequence shown here is derived from an EMBL/GenBank/DDBJ whole genome shotgun (WGS) entry which is preliminary data.</text>
</comment>
<reference evidence="8" key="2">
    <citation type="submission" date="2020-09" db="EMBL/GenBank/DDBJ databases">
        <authorList>
            <person name="Sun Q."/>
            <person name="Ohkuma M."/>
        </authorList>
    </citation>
    <scope>NUCLEOTIDE SEQUENCE</scope>
    <source>
        <strain evidence="8">JCM 4646</strain>
    </source>
</reference>
<reference evidence="8" key="1">
    <citation type="journal article" date="2014" name="Int. J. Syst. Evol. Microbiol.">
        <title>Complete genome sequence of Corynebacterium casei LMG S-19264T (=DSM 44701T), isolated from a smear-ripened cheese.</title>
        <authorList>
            <consortium name="US DOE Joint Genome Institute (JGI-PGF)"/>
            <person name="Walter F."/>
            <person name="Albersmeier A."/>
            <person name="Kalinowski J."/>
            <person name="Ruckert C."/>
        </authorList>
    </citation>
    <scope>NUCLEOTIDE SEQUENCE</scope>
    <source>
        <strain evidence="8">JCM 4646</strain>
    </source>
</reference>
<dbReference type="InterPro" id="IPR006093">
    <property type="entry name" value="Oxy_OxRdtase_FAD_BS"/>
</dbReference>
<protein>
    <submittedName>
        <fullName evidence="8">Oxidoreductase</fullName>
    </submittedName>
</protein>
<evidence type="ECO:0000313" key="9">
    <source>
        <dbReference type="Proteomes" id="UP000617734"/>
    </source>
</evidence>
<dbReference type="Gene3D" id="3.40.462.20">
    <property type="match status" value="1"/>
</dbReference>
<dbReference type="Pfam" id="PF08031">
    <property type="entry name" value="BBE"/>
    <property type="match status" value="1"/>
</dbReference>
<evidence type="ECO:0000256" key="2">
    <source>
        <dbReference type="ARBA" id="ARBA00005466"/>
    </source>
</evidence>
<dbReference type="Proteomes" id="UP000617734">
    <property type="component" value="Unassembled WGS sequence"/>
</dbReference>